<dbReference type="AlphaFoldDB" id="A0A1R1QJY7"/>
<dbReference type="RefSeq" id="WP_076761209.1">
    <property type="nucleotide sequence ID" value="NZ_CP133085.1"/>
</dbReference>
<name>A0A1R1QJY7_9BACI</name>
<dbReference type="InterPro" id="IPR029069">
    <property type="entry name" value="HotDog_dom_sf"/>
</dbReference>
<dbReference type="Gene3D" id="3.10.129.10">
    <property type="entry name" value="Hotdog Thioesterase"/>
    <property type="match status" value="1"/>
</dbReference>
<dbReference type="InterPro" id="IPR013114">
    <property type="entry name" value="FabA_FabZ"/>
</dbReference>
<dbReference type="SUPFAM" id="SSF54637">
    <property type="entry name" value="Thioesterase/thiol ester dehydrase-isomerase"/>
    <property type="match status" value="1"/>
</dbReference>
<dbReference type="PANTHER" id="PTHR30272:SF3">
    <property type="entry name" value="(3R)-HYDROXYMYRISTOYL-[ACYL CARRIER PROTEIN] DEHYDRATASE"/>
    <property type="match status" value="1"/>
</dbReference>
<dbReference type="Pfam" id="PF07977">
    <property type="entry name" value="FabA"/>
    <property type="match status" value="1"/>
</dbReference>
<protein>
    <submittedName>
        <fullName evidence="1">Beta-hydroxyacyl-ACP dehydratase</fullName>
    </submittedName>
</protein>
<comment type="caution">
    <text evidence="1">The sequence shown here is derived from an EMBL/GenBank/DDBJ whole genome shotgun (WGS) entry which is preliminary data.</text>
</comment>
<dbReference type="GeneID" id="92788301"/>
<evidence type="ECO:0000313" key="2">
    <source>
        <dbReference type="Proteomes" id="UP000187367"/>
    </source>
</evidence>
<proteinExistence type="predicted"/>
<gene>
    <name evidence="1" type="ORF">BW143_12010</name>
</gene>
<accession>A0A1R1QJY7</accession>
<dbReference type="CDD" id="cd01288">
    <property type="entry name" value="FabZ"/>
    <property type="match status" value="1"/>
</dbReference>
<keyword evidence="2" id="KW-1185">Reference proteome</keyword>
<organism evidence="1 2">
    <name type="scientific">Bacillus swezeyi</name>
    <dbReference type="NCBI Taxonomy" id="1925020"/>
    <lineage>
        <taxon>Bacteria</taxon>
        <taxon>Bacillati</taxon>
        <taxon>Bacillota</taxon>
        <taxon>Bacilli</taxon>
        <taxon>Bacillales</taxon>
        <taxon>Bacillaceae</taxon>
        <taxon>Bacillus</taxon>
    </lineage>
</organism>
<dbReference type="Proteomes" id="UP000187367">
    <property type="component" value="Unassembled WGS sequence"/>
</dbReference>
<evidence type="ECO:0000313" key="1">
    <source>
        <dbReference type="EMBL" id="OMI04951.1"/>
    </source>
</evidence>
<reference evidence="1 2" key="1">
    <citation type="submission" date="2017-01" db="EMBL/GenBank/DDBJ databases">
        <title>Bacillus phylogenomics.</title>
        <authorList>
            <person name="Dunlap C."/>
        </authorList>
    </citation>
    <scope>NUCLEOTIDE SEQUENCE [LARGE SCALE GENOMIC DNA]</scope>
    <source>
        <strain evidence="1 2">NRRL B-41282</strain>
    </source>
</reference>
<dbReference type="PANTHER" id="PTHR30272">
    <property type="entry name" value="3-HYDROXYACYL-[ACYL-CARRIER-PROTEIN] DEHYDRATASE"/>
    <property type="match status" value="1"/>
</dbReference>
<sequence>MRIKRMMTVTMAALPHQYPFLLVDRVVENDPGKWAKGYKLISENDWFITDTQKDMPFSLIIEALAQIAAFTAMGDHTGLGFLSSVKKAESSGMALPGDKLDLYFEAVRYKRGFLFGKGLASVNGRKIAEAELGIFMESGK</sequence>
<accession>A0A1R1RXT5</accession>
<dbReference type="EMBL" id="MTJL01000023">
    <property type="protein sequence ID" value="OMI04951.1"/>
    <property type="molecule type" value="Genomic_DNA"/>
</dbReference>